<evidence type="ECO:0000313" key="2">
    <source>
        <dbReference type="EMBL" id="EPS61647.1"/>
    </source>
</evidence>
<keyword evidence="3" id="KW-1185">Reference proteome</keyword>
<feature type="region of interest" description="Disordered" evidence="1">
    <location>
        <begin position="134"/>
        <end position="225"/>
    </location>
</feature>
<proteinExistence type="predicted"/>
<feature type="compositionally biased region" description="Polar residues" evidence="1">
    <location>
        <begin position="78"/>
        <end position="100"/>
    </location>
</feature>
<protein>
    <submittedName>
        <fullName evidence="2">Uncharacterized protein</fullName>
    </submittedName>
</protein>
<feature type="compositionally biased region" description="Basic and acidic residues" evidence="1">
    <location>
        <begin position="60"/>
        <end position="77"/>
    </location>
</feature>
<comment type="caution">
    <text evidence="2">The sequence shown here is derived from an EMBL/GenBank/DDBJ whole genome shotgun (WGS) entry which is preliminary data.</text>
</comment>
<feature type="compositionally biased region" description="Low complexity" evidence="1">
    <location>
        <begin position="45"/>
        <end position="59"/>
    </location>
</feature>
<feature type="compositionally biased region" description="Basic and acidic residues" evidence="1">
    <location>
        <begin position="143"/>
        <end position="155"/>
    </location>
</feature>
<feature type="region of interest" description="Disordered" evidence="1">
    <location>
        <begin position="478"/>
        <end position="512"/>
    </location>
</feature>
<dbReference type="Proteomes" id="UP000015453">
    <property type="component" value="Unassembled WGS sequence"/>
</dbReference>
<dbReference type="AlphaFoldDB" id="S8DPE8"/>
<reference evidence="2 3" key="1">
    <citation type="journal article" date="2013" name="BMC Genomics">
        <title>The miniature genome of a carnivorous plant Genlisea aurea contains a low number of genes and short non-coding sequences.</title>
        <authorList>
            <person name="Leushkin E.V."/>
            <person name="Sutormin R.A."/>
            <person name="Nabieva E.R."/>
            <person name="Penin A.A."/>
            <person name="Kondrashov A.S."/>
            <person name="Logacheva M.D."/>
        </authorList>
    </citation>
    <scope>NUCLEOTIDE SEQUENCE [LARGE SCALE GENOMIC DNA]</scope>
</reference>
<evidence type="ECO:0000313" key="3">
    <source>
        <dbReference type="Proteomes" id="UP000015453"/>
    </source>
</evidence>
<dbReference type="OrthoDB" id="1685790at2759"/>
<name>S8DPE8_9LAMI</name>
<accession>S8DPE8</accession>
<evidence type="ECO:0000256" key="1">
    <source>
        <dbReference type="SAM" id="MobiDB-lite"/>
    </source>
</evidence>
<feature type="compositionally biased region" description="Polar residues" evidence="1">
    <location>
        <begin position="168"/>
        <end position="181"/>
    </location>
</feature>
<dbReference type="EMBL" id="AUSU01006687">
    <property type="protein sequence ID" value="EPS61647.1"/>
    <property type="molecule type" value="Genomic_DNA"/>
</dbReference>
<gene>
    <name evidence="2" type="ORF">M569_13148</name>
</gene>
<feature type="region of interest" description="Disordered" evidence="1">
    <location>
        <begin position="45"/>
        <end position="107"/>
    </location>
</feature>
<organism evidence="2 3">
    <name type="scientific">Genlisea aurea</name>
    <dbReference type="NCBI Taxonomy" id="192259"/>
    <lineage>
        <taxon>Eukaryota</taxon>
        <taxon>Viridiplantae</taxon>
        <taxon>Streptophyta</taxon>
        <taxon>Embryophyta</taxon>
        <taxon>Tracheophyta</taxon>
        <taxon>Spermatophyta</taxon>
        <taxon>Magnoliopsida</taxon>
        <taxon>eudicotyledons</taxon>
        <taxon>Gunneridae</taxon>
        <taxon>Pentapetalae</taxon>
        <taxon>asterids</taxon>
        <taxon>lamiids</taxon>
        <taxon>Lamiales</taxon>
        <taxon>Lentibulariaceae</taxon>
        <taxon>Genlisea</taxon>
    </lineage>
</organism>
<sequence length="538" mass="59987">MEPIKTTPGATPSSSAEIPGETLQMAMALQALPWSERRFLAAFLTSSSASSSAAPTPTLEKPEKKEKADEKPLREGTEQVSVGGTVTKATAETGVRTSSNEQEKEGVVSAKMVAEPAGDIPAETSARLVEHLRAVPFATPSAETEKSSEPRRDETESVGINLEKSLPTRLSQRILRSQSQTGKGGMTDYNSDEKSSSAGDQPEEEEDKDSESRTVHKGKKTAVYNPTPLSSVKRIKIEGQKEEELIYRIDWGALDELKIRDEVEAYLTDSNMMELVNPRGEIDTEHTRMFYSSVRLTRYHDLDDVCMEFRLGGKMFIRTLRQFAVESGLATEEEAGSEKFDEYEMRWGDKFNPHKAYQRLTGVAGQWNKSKSVNKELTDQVMGYIQFLIAYNLTGRTRNYFIPTKFELWLLDNIKAGKKINPATVAYHTIEMAKKRGGDVITNFAMRAGLPMHEEAMMAPGKLSLALMEKHAVIRKPERGPSAIKAGKKKQSKSVDEEEAEESGGCTGEHSKGCQKCEWAEMLFMVKEMYISSHRKKK</sequence>